<evidence type="ECO:0000313" key="7">
    <source>
        <dbReference type="EMBL" id="CEL03392.1"/>
    </source>
</evidence>
<feature type="compositionally biased region" description="Polar residues" evidence="5">
    <location>
        <begin position="91"/>
        <end position="107"/>
    </location>
</feature>
<dbReference type="PROSITE" id="PS50217">
    <property type="entry name" value="BZIP"/>
    <property type="match status" value="1"/>
</dbReference>
<comment type="subcellular location">
    <subcellularLocation>
        <location evidence="1">Nucleus</location>
    </subcellularLocation>
</comment>
<dbReference type="PANTHER" id="PTHR19304">
    <property type="entry name" value="CYCLIC-AMP RESPONSE ELEMENT BINDING PROTEIN"/>
    <property type="match status" value="1"/>
</dbReference>
<feature type="domain" description="BZIP" evidence="6">
    <location>
        <begin position="166"/>
        <end position="229"/>
    </location>
</feature>
<keyword evidence="8" id="KW-1185">Reference proteome</keyword>
<evidence type="ECO:0000256" key="5">
    <source>
        <dbReference type="SAM" id="MobiDB-lite"/>
    </source>
</evidence>
<dbReference type="InterPro" id="IPR051027">
    <property type="entry name" value="bZIP_transcription_factors"/>
</dbReference>
<dbReference type="OMA" id="SPPLQWP"/>
<dbReference type="PROSITE" id="PS00036">
    <property type="entry name" value="BZIP_BASIC"/>
    <property type="match status" value="1"/>
</dbReference>
<dbReference type="InterPro" id="IPR004827">
    <property type="entry name" value="bZIP"/>
</dbReference>
<reference evidence="8" key="1">
    <citation type="journal article" date="2016" name="Genome Announc.">
        <title>Draft genome sequences of fungus Aspergillus calidoustus.</title>
        <authorList>
            <person name="Horn F."/>
            <person name="Linde J."/>
            <person name="Mattern D.J."/>
            <person name="Walther G."/>
            <person name="Guthke R."/>
            <person name="Scherlach K."/>
            <person name="Martin K."/>
            <person name="Brakhage A.A."/>
            <person name="Petzke L."/>
            <person name="Valiante V."/>
        </authorList>
    </citation>
    <scope>NUCLEOTIDE SEQUENCE [LARGE SCALE GENOMIC DNA]</scope>
    <source>
        <strain evidence="8">SF006504</strain>
    </source>
</reference>
<protein>
    <recommendedName>
        <fullName evidence="6">BZIP domain-containing protein</fullName>
    </recommendedName>
</protein>
<feature type="compositionally biased region" description="Polar residues" evidence="5">
    <location>
        <begin position="116"/>
        <end position="127"/>
    </location>
</feature>
<evidence type="ECO:0000256" key="3">
    <source>
        <dbReference type="ARBA" id="ARBA00023163"/>
    </source>
</evidence>
<dbReference type="AlphaFoldDB" id="A0A0U5FV42"/>
<dbReference type="GO" id="GO:0005634">
    <property type="term" value="C:nucleus"/>
    <property type="evidence" value="ECO:0007669"/>
    <property type="project" value="UniProtKB-SubCell"/>
</dbReference>
<dbReference type="Gene3D" id="1.20.5.170">
    <property type="match status" value="1"/>
</dbReference>
<dbReference type="SUPFAM" id="SSF57959">
    <property type="entry name" value="Leucine zipper domain"/>
    <property type="match status" value="1"/>
</dbReference>
<dbReference type="CDD" id="cd14687">
    <property type="entry name" value="bZIP_ATF2"/>
    <property type="match status" value="1"/>
</dbReference>
<sequence length="297" mass="32595">MSHTISASDMQRLQNYPPNVSDIVNMGQDPFGLPTTEADMWEPFTTLASVDPSWTVTSGPNDLQQPFLSNTQRSPLARTKDGSASYRVQYGQVTPPSDESPFSNPSLSVLPRKLQHSQPPILQSSIEDQPEPPTKRRRSTTTKSRGGSVSGASRGSASVEPYISGDDKQEKTRARNRVAASKCRQKQKARNTELENECNYQEARKQELSREAARLRDEVVRQKNLLLAHSECGHEGIKAYLDNMVKRITAGVGEVPNFGRLVEGCSGSGPSVRPAQRPSGSSASSWEFGFDGFPPTM</sequence>
<evidence type="ECO:0000259" key="6">
    <source>
        <dbReference type="PROSITE" id="PS50217"/>
    </source>
</evidence>
<evidence type="ECO:0000256" key="2">
    <source>
        <dbReference type="ARBA" id="ARBA00023015"/>
    </source>
</evidence>
<name>A0A0U5FV42_ASPCI</name>
<feature type="compositionally biased region" description="Low complexity" evidence="5">
    <location>
        <begin position="141"/>
        <end position="159"/>
    </location>
</feature>
<keyword evidence="3" id="KW-0804">Transcription</keyword>
<dbReference type="SMART" id="SM00338">
    <property type="entry name" value="BRLZ"/>
    <property type="match status" value="1"/>
</dbReference>
<keyword evidence="4" id="KW-0539">Nucleus</keyword>
<dbReference type="GO" id="GO:0003700">
    <property type="term" value="F:DNA-binding transcription factor activity"/>
    <property type="evidence" value="ECO:0007669"/>
    <property type="project" value="InterPro"/>
</dbReference>
<evidence type="ECO:0000256" key="4">
    <source>
        <dbReference type="ARBA" id="ARBA00023242"/>
    </source>
</evidence>
<gene>
    <name evidence="7" type="ORF">ASPCAL04547</name>
</gene>
<feature type="compositionally biased region" description="Polar residues" evidence="5">
    <location>
        <begin position="52"/>
        <end position="74"/>
    </location>
</feature>
<organism evidence="7 8">
    <name type="scientific">Aspergillus calidoustus</name>
    <dbReference type="NCBI Taxonomy" id="454130"/>
    <lineage>
        <taxon>Eukaryota</taxon>
        <taxon>Fungi</taxon>
        <taxon>Dikarya</taxon>
        <taxon>Ascomycota</taxon>
        <taxon>Pezizomycotina</taxon>
        <taxon>Eurotiomycetes</taxon>
        <taxon>Eurotiomycetidae</taxon>
        <taxon>Eurotiales</taxon>
        <taxon>Aspergillaceae</taxon>
        <taxon>Aspergillus</taxon>
        <taxon>Aspergillus subgen. Nidulantes</taxon>
    </lineage>
</organism>
<dbReference type="STRING" id="454130.A0A0U5FV42"/>
<feature type="region of interest" description="Disordered" evidence="5">
    <location>
        <begin position="266"/>
        <end position="297"/>
    </location>
</feature>
<dbReference type="Pfam" id="PF00170">
    <property type="entry name" value="bZIP_1"/>
    <property type="match status" value="1"/>
</dbReference>
<evidence type="ECO:0000313" key="8">
    <source>
        <dbReference type="Proteomes" id="UP000054771"/>
    </source>
</evidence>
<dbReference type="Proteomes" id="UP000054771">
    <property type="component" value="Unassembled WGS sequence"/>
</dbReference>
<dbReference type="OrthoDB" id="295274at2759"/>
<accession>A0A0U5FV42</accession>
<dbReference type="EMBL" id="CDMC01000003">
    <property type="protein sequence ID" value="CEL03392.1"/>
    <property type="molecule type" value="Genomic_DNA"/>
</dbReference>
<proteinExistence type="predicted"/>
<evidence type="ECO:0000256" key="1">
    <source>
        <dbReference type="ARBA" id="ARBA00004123"/>
    </source>
</evidence>
<feature type="region of interest" description="Disordered" evidence="5">
    <location>
        <begin position="52"/>
        <end position="193"/>
    </location>
</feature>
<dbReference type="InterPro" id="IPR046347">
    <property type="entry name" value="bZIP_sf"/>
</dbReference>
<keyword evidence="2" id="KW-0805">Transcription regulation</keyword>